<sequence length="264" mass="28910">MDVELVELDDRETEFVVRDATAPFANGVRRAMLADVPTLSIDTVDFYENTSVMFDEVLALRFGLVPLTTDLDTYELPDDDEEDDVANEVTLTVDVEADDEERTVYSSDLVSEDPAVEPADENVPLIKLKPGQAVVAECVARLGRGRDHAKHQGGVSVGYKHLHRLVEDGGEEHDVRQTQSDEPSNSAEVRDAVRGVVETPDGELVDLTEEKGMGGYDGYGVEEVQDAFVFHVESDGSLEPTELVLRATETLSQRAAELGDKVST</sequence>
<dbReference type="Pfam" id="PF01000">
    <property type="entry name" value="RNA_pol_A_bac"/>
    <property type="match status" value="1"/>
</dbReference>
<evidence type="ECO:0000313" key="8">
    <source>
        <dbReference type="Proteomes" id="UP001149411"/>
    </source>
</evidence>
<dbReference type="GO" id="GO:0003677">
    <property type="term" value="F:DNA binding"/>
    <property type="evidence" value="ECO:0007669"/>
    <property type="project" value="UniProtKB-UniRule"/>
</dbReference>
<gene>
    <name evidence="5" type="primary">rpo3</name>
    <name evidence="5" type="synonym">rpoD</name>
    <name evidence="7" type="ORF">EGH25_01175</name>
</gene>
<dbReference type="NCBIfam" id="NF001988">
    <property type="entry name" value="PRK00783.1"/>
    <property type="match status" value="1"/>
</dbReference>
<dbReference type="GO" id="GO:0000428">
    <property type="term" value="C:DNA-directed RNA polymerase complex"/>
    <property type="evidence" value="ECO:0007669"/>
    <property type="project" value="UniProtKB-KW"/>
</dbReference>
<dbReference type="HAMAP" id="MF_00320">
    <property type="entry name" value="RNApol_arch_Rpo3"/>
    <property type="match status" value="1"/>
</dbReference>
<dbReference type="InterPro" id="IPR011262">
    <property type="entry name" value="DNA-dir_RNA_pol_insert"/>
</dbReference>
<comment type="caution">
    <text evidence="7">The sequence shown here is derived from an EMBL/GenBank/DDBJ whole genome shotgun (WGS) entry which is preliminary data.</text>
</comment>
<dbReference type="GO" id="GO:0006351">
    <property type="term" value="P:DNA-templated transcription"/>
    <property type="evidence" value="ECO:0007669"/>
    <property type="project" value="UniProtKB-UniRule"/>
</dbReference>
<dbReference type="AlphaFoldDB" id="A0A9Q4GI52"/>
<evidence type="ECO:0000256" key="2">
    <source>
        <dbReference type="ARBA" id="ARBA00022490"/>
    </source>
</evidence>
<comment type="subcellular location">
    <subcellularLocation>
        <location evidence="5">Cytoplasm</location>
    </subcellularLocation>
</comment>
<dbReference type="Pfam" id="PF01193">
    <property type="entry name" value="RNA_pol_L"/>
    <property type="match status" value="1"/>
</dbReference>
<dbReference type="InterPro" id="IPR036643">
    <property type="entry name" value="RNApol_insert_sf"/>
</dbReference>
<dbReference type="EMBL" id="RKLV01000001">
    <property type="protein sequence ID" value="MCX2817971.1"/>
    <property type="molecule type" value="Genomic_DNA"/>
</dbReference>
<comment type="caution">
    <text evidence="5">Lacks conserved residue(s) required for the propagation of feature annotation.</text>
</comment>
<organism evidence="7 8">
    <name type="scientific">Halorutilus salinus</name>
    <dbReference type="NCBI Taxonomy" id="2487751"/>
    <lineage>
        <taxon>Archaea</taxon>
        <taxon>Methanobacteriati</taxon>
        <taxon>Methanobacteriota</taxon>
        <taxon>Stenosarchaea group</taxon>
        <taxon>Halobacteria</taxon>
        <taxon>Halorutilales</taxon>
        <taxon>Halorutilaceae</taxon>
        <taxon>Halorutilus</taxon>
    </lineage>
</organism>
<dbReference type="PANTHER" id="PTHR11800">
    <property type="entry name" value="DNA-DIRECTED RNA POLYMERASE"/>
    <property type="match status" value="1"/>
</dbReference>
<protein>
    <recommendedName>
        <fullName evidence="5">DNA-directed RNA polymerase subunit Rpo3</fullName>
        <ecNumber evidence="5">2.7.7.6</ecNumber>
    </recommendedName>
    <alternativeName>
        <fullName evidence="5">DNA-directed RNA polymerase subunit D</fullName>
    </alternativeName>
</protein>
<dbReference type="EC" id="2.7.7.6" evidence="5"/>
<dbReference type="GO" id="GO:0003899">
    <property type="term" value="F:DNA-directed RNA polymerase activity"/>
    <property type="evidence" value="ECO:0007669"/>
    <property type="project" value="UniProtKB-UniRule"/>
</dbReference>
<dbReference type="InterPro" id="IPR022842">
    <property type="entry name" value="RNAP_Rpo3/Rpb3/RPAC1"/>
</dbReference>
<comment type="function">
    <text evidence="5">DNA-dependent RNA polymerase (RNAP) catalyzes the transcription of DNA into RNA using the four ribonucleoside triphosphates as substrates.</text>
</comment>
<name>A0A9Q4GI52_9EURY</name>
<dbReference type="Proteomes" id="UP001149411">
    <property type="component" value="Unassembled WGS sequence"/>
</dbReference>
<evidence type="ECO:0000256" key="5">
    <source>
        <dbReference type="HAMAP-Rule" id="MF_00320"/>
    </source>
</evidence>
<dbReference type="InterPro" id="IPR036603">
    <property type="entry name" value="RBP11-like"/>
</dbReference>
<dbReference type="Gene3D" id="2.170.120.12">
    <property type="entry name" value="DNA-directed RNA polymerase, insert domain"/>
    <property type="match status" value="1"/>
</dbReference>
<keyword evidence="8" id="KW-1185">Reference proteome</keyword>
<keyword evidence="5 7" id="KW-0548">Nucleotidyltransferase</keyword>
<evidence type="ECO:0000256" key="4">
    <source>
        <dbReference type="ARBA" id="ARBA00025804"/>
    </source>
</evidence>
<dbReference type="Gene3D" id="3.30.70.3110">
    <property type="match status" value="1"/>
</dbReference>
<evidence type="ECO:0000256" key="3">
    <source>
        <dbReference type="ARBA" id="ARBA00023163"/>
    </source>
</evidence>
<keyword evidence="3 5" id="KW-0804">Transcription</keyword>
<dbReference type="SMART" id="SM00662">
    <property type="entry name" value="RPOLD"/>
    <property type="match status" value="1"/>
</dbReference>
<evidence type="ECO:0000256" key="1">
    <source>
        <dbReference type="ARBA" id="ARBA00022478"/>
    </source>
</evidence>
<dbReference type="RefSeq" id="WP_266085535.1">
    <property type="nucleotide sequence ID" value="NZ_RKLV01000001.1"/>
</dbReference>
<dbReference type="SUPFAM" id="SSF56553">
    <property type="entry name" value="Insert subdomain of RNA polymerase alpha subunit"/>
    <property type="match status" value="1"/>
</dbReference>
<keyword evidence="5 7" id="KW-0808">Transferase</keyword>
<comment type="catalytic activity">
    <reaction evidence="5">
        <text>RNA(n) + a ribonucleoside 5'-triphosphate = RNA(n+1) + diphosphate</text>
        <dbReference type="Rhea" id="RHEA:21248"/>
        <dbReference type="Rhea" id="RHEA-COMP:14527"/>
        <dbReference type="Rhea" id="RHEA-COMP:17342"/>
        <dbReference type="ChEBI" id="CHEBI:33019"/>
        <dbReference type="ChEBI" id="CHEBI:61557"/>
        <dbReference type="ChEBI" id="CHEBI:140395"/>
        <dbReference type="EC" id="2.7.7.6"/>
    </reaction>
</comment>
<proteinExistence type="inferred from homology"/>
<dbReference type="InterPro" id="IPR011263">
    <property type="entry name" value="DNA-dir_RNA_pol_RpoA/D/Rpb3"/>
</dbReference>
<dbReference type="SUPFAM" id="SSF55257">
    <property type="entry name" value="RBP11-like subunits of RNA polymerase"/>
    <property type="match status" value="1"/>
</dbReference>
<dbReference type="GO" id="GO:0005737">
    <property type="term" value="C:cytoplasm"/>
    <property type="evidence" value="ECO:0007669"/>
    <property type="project" value="UniProtKB-SubCell"/>
</dbReference>
<dbReference type="GO" id="GO:0046983">
    <property type="term" value="F:protein dimerization activity"/>
    <property type="evidence" value="ECO:0007669"/>
    <property type="project" value="InterPro"/>
</dbReference>
<keyword evidence="2 5" id="KW-0963">Cytoplasm</keyword>
<dbReference type="InterPro" id="IPR050518">
    <property type="entry name" value="Rpo3/RPB3_RNA_Pol_subunit"/>
</dbReference>
<comment type="similarity">
    <text evidence="4 5">Belongs to the archaeal Rpo3/eukaryotic RPB3 RNA polymerase subunit family.</text>
</comment>
<evidence type="ECO:0000313" key="7">
    <source>
        <dbReference type="EMBL" id="MCX2817971.1"/>
    </source>
</evidence>
<feature type="domain" description="DNA-directed RNA polymerase RpoA/D/Rpb3-type" evidence="6">
    <location>
        <begin position="12"/>
        <end position="261"/>
    </location>
</feature>
<dbReference type="Gene3D" id="3.30.1360.10">
    <property type="entry name" value="RNA polymerase, RBP11-like subunit"/>
    <property type="match status" value="1"/>
</dbReference>
<dbReference type="PANTHER" id="PTHR11800:SF2">
    <property type="entry name" value="DNA-DIRECTED RNA POLYMERASE II SUBUNIT RPB3"/>
    <property type="match status" value="1"/>
</dbReference>
<comment type="subunit">
    <text evidence="5">Part of the RNA polymerase complex.</text>
</comment>
<keyword evidence="1 5" id="KW-0240">DNA-directed RNA polymerase</keyword>
<accession>A0A9Q4GI52</accession>
<reference evidence="7" key="1">
    <citation type="submission" date="2022-09" db="EMBL/GenBank/DDBJ databases">
        <title>Haloadaptaus new haloarchaeum isolated from saline soil.</title>
        <authorList>
            <person name="Duran-Viseras A."/>
            <person name="Sanchez-Porro C."/>
            <person name="Ventosa A."/>
        </authorList>
    </citation>
    <scope>NUCLEOTIDE SEQUENCE</scope>
    <source>
        <strain evidence="7">F3-133</strain>
    </source>
</reference>
<evidence type="ECO:0000259" key="6">
    <source>
        <dbReference type="SMART" id="SM00662"/>
    </source>
</evidence>